<evidence type="ECO:0000313" key="2">
    <source>
        <dbReference type="EMBL" id="KAF5191744.1"/>
    </source>
</evidence>
<keyword evidence="3" id="KW-1185">Reference proteome</keyword>
<proteinExistence type="predicted"/>
<feature type="compositionally biased region" description="Gly residues" evidence="1">
    <location>
        <begin position="59"/>
        <end position="69"/>
    </location>
</feature>
<dbReference type="Proteomes" id="UP000554482">
    <property type="component" value="Unassembled WGS sequence"/>
</dbReference>
<dbReference type="AlphaFoldDB" id="A0A7J6W2Y9"/>
<protein>
    <submittedName>
        <fullName evidence="2">Uncharacterized protein</fullName>
    </submittedName>
</protein>
<organism evidence="2 3">
    <name type="scientific">Thalictrum thalictroides</name>
    <name type="common">Rue-anemone</name>
    <name type="synonym">Anemone thalictroides</name>
    <dbReference type="NCBI Taxonomy" id="46969"/>
    <lineage>
        <taxon>Eukaryota</taxon>
        <taxon>Viridiplantae</taxon>
        <taxon>Streptophyta</taxon>
        <taxon>Embryophyta</taxon>
        <taxon>Tracheophyta</taxon>
        <taxon>Spermatophyta</taxon>
        <taxon>Magnoliopsida</taxon>
        <taxon>Ranunculales</taxon>
        <taxon>Ranunculaceae</taxon>
        <taxon>Thalictroideae</taxon>
        <taxon>Thalictrum</taxon>
    </lineage>
</organism>
<feature type="non-terminal residue" evidence="2">
    <location>
        <position position="1"/>
    </location>
</feature>
<comment type="caution">
    <text evidence="2">The sequence shown here is derived from an EMBL/GenBank/DDBJ whole genome shotgun (WGS) entry which is preliminary data.</text>
</comment>
<name>A0A7J6W2Y9_THATH</name>
<gene>
    <name evidence="2" type="ORF">FRX31_018670</name>
</gene>
<accession>A0A7J6W2Y9</accession>
<dbReference type="EMBL" id="JABWDY010022396">
    <property type="protein sequence ID" value="KAF5191744.1"/>
    <property type="molecule type" value="Genomic_DNA"/>
</dbReference>
<reference evidence="2 3" key="1">
    <citation type="submission" date="2020-06" db="EMBL/GenBank/DDBJ databases">
        <title>Transcriptomic and genomic resources for Thalictrum thalictroides and T. hernandezii: Facilitating candidate gene discovery in an emerging model plant lineage.</title>
        <authorList>
            <person name="Arias T."/>
            <person name="Riano-Pachon D.M."/>
            <person name="Di Stilio V.S."/>
        </authorList>
    </citation>
    <scope>NUCLEOTIDE SEQUENCE [LARGE SCALE GENOMIC DNA]</scope>
    <source>
        <strain evidence="3">cv. WT478/WT964</strain>
        <tissue evidence="2">Leaves</tissue>
    </source>
</reference>
<evidence type="ECO:0000313" key="3">
    <source>
        <dbReference type="Proteomes" id="UP000554482"/>
    </source>
</evidence>
<feature type="region of interest" description="Disordered" evidence="1">
    <location>
        <begin position="45"/>
        <end position="71"/>
    </location>
</feature>
<sequence>ISDEPVKTKQRLICSKCKKDGHNKWTCDARNDPSKMYKRKLNKYKRNEAVGQQTDGASTSGGIGRGGGGSHKRGHIGGMYWYWSK</sequence>
<evidence type="ECO:0000256" key="1">
    <source>
        <dbReference type="SAM" id="MobiDB-lite"/>
    </source>
</evidence>